<sequence length="56" mass="6508">MVKKRIALYGIISLTLLLFLFGTYKLMNARTYQLFGGLTSHVETNQKGYRQEFCVM</sequence>
<reference evidence="2" key="1">
    <citation type="submission" date="2010-10" db="EMBL/GenBank/DDBJ databases">
        <title>Complete sequence of chromosome of Geobacillus sp. Y4.1MC1.</title>
        <authorList>
            <consortium name="US DOE Joint Genome Institute"/>
            <person name="Lucas S."/>
            <person name="Copeland A."/>
            <person name="Lapidus A."/>
            <person name="Cheng J.-F."/>
            <person name="Bruce D."/>
            <person name="Goodwin L."/>
            <person name="Pitluck S."/>
            <person name="Chertkov O."/>
            <person name="Zhang X."/>
            <person name="Detter J.C."/>
            <person name="Han C."/>
            <person name="Tapia R."/>
            <person name="Land M."/>
            <person name="Hauser L."/>
            <person name="Jeffries C."/>
            <person name="Kyrpides N."/>
            <person name="Ivanova N."/>
            <person name="Ovchinnikova G."/>
            <person name="Brumm P."/>
            <person name="Mead D."/>
            <person name="Woyke T."/>
        </authorList>
    </citation>
    <scope>NUCLEOTIDE SEQUENCE [LARGE SCALE GENOMIC DNA]</scope>
    <source>
        <strain evidence="2">Y4.1MC1</strain>
    </source>
</reference>
<accession>A0A7U3YEX9</accession>
<feature type="transmembrane region" description="Helical" evidence="1">
    <location>
        <begin position="6"/>
        <end position="24"/>
    </location>
</feature>
<dbReference type="KEGG" id="gmc:GY4MC1_1765"/>
<keyword evidence="1" id="KW-0472">Membrane</keyword>
<evidence type="ECO:0000313" key="2">
    <source>
        <dbReference type="EMBL" id="ADP74539.1"/>
    </source>
</evidence>
<name>A0A7U3YEX9_GEOS0</name>
<protein>
    <submittedName>
        <fullName evidence="2">Polysaccharide deacetylase</fullName>
    </submittedName>
</protein>
<keyword evidence="1" id="KW-1133">Transmembrane helix</keyword>
<dbReference type="AlphaFoldDB" id="A0A7U3YEX9"/>
<gene>
    <name evidence="2" type="ORF">GY4MC1_1765</name>
</gene>
<organism evidence="2">
    <name type="scientific">Geobacillus sp. (strain Y4.1MC1)</name>
    <dbReference type="NCBI Taxonomy" id="581103"/>
    <lineage>
        <taxon>Bacteria</taxon>
        <taxon>Bacillati</taxon>
        <taxon>Bacillota</taxon>
        <taxon>Bacilli</taxon>
        <taxon>Bacillales</taxon>
        <taxon>Anoxybacillaceae</taxon>
        <taxon>Geobacillus</taxon>
    </lineage>
</organism>
<keyword evidence="1" id="KW-0812">Transmembrane</keyword>
<dbReference type="EMBL" id="CP002293">
    <property type="protein sequence ID" value="ADP74539.1"/>
    <property type="molecule type" value="Genomic_DNA"/>
</dbReference>
<evidence type="ECO:0000256" key="1">
    <source>
        <dbReference type="SAM" id="Phobius"/>
    </source>
</evidence>
<proteinExistence type="predicted"/>